<dbReference type="HOGENOM" id="CLU_724116_0_0_1"/>
<keyword evidence="4" id="KW-1185">Reference proteome</keyword>
<evidence type="ECO:0000313" key="3">
    <source>
        <dbReference type="EnsemblMetazoa" id="CapteP226171"/>
    </source>
</evidence>
<name>R7U1N0_CAPTE</name>
<evidence type="ECO:0000313" key="2">
    <source>
        <dbReference type="EMBL" id="ELT97095.1"/>
    </source>
</evidence>
<evidence type="ECO:0000256" key="1">
    <source>
        <dbReference type="SAM" id="MobiDB-lite"/>
    </source>
</evidence>
<feature type="region of interest" description="Disordered" evidence="1">
    <location>
        <begin position="191"/>
        <end position="275"/>
    </location>
</feature>
<evidence type="ECO:0000313" key="4">
    <source>
        <dbReference type="Proteomes" id="UP000014760"/>
    </source>
</evidence>
<dbReference type="EMBL" id="KB308652">
    <property type="protein sequence ID" value="ELT97095.1"/>
    <property type="molecule type" value="Genomic_DNA"/>
</dbReference>
<sequence length="382" mass="42351">MAYLYSESHWFELGTKTEQSFKKLKRKKKESIMRECAETTSSMTSSTESVQGEIVDMTGLLISAMSECWVGPQESSASTCSAQSEEEAKPDFAKSRVKKKSVTFQESAQLEQVIEIPARNDDPLDEELEPCDLTKMMDMSWMHYGRFPMQRSVLNTLSSTGTSSQFSRTLGMSRLVASRDNGQVNMQHRRAPLHSGGIFKVKPNQKRNFRSTGCDPGEQTHQPPNRGSVRERKRASPLQGAYQLGNPSSAPPGGNRTKPMQATKTPGDKRSTGGILKGRSILHRSPISVQGAQGVQLGVNGESLMSAAPRMLPSPYRQSSGNFGRGEDELLDTNREFRNAHKRKRSAWSYAASPTGDYNCITPLWENNPKVYTGKVHSFVTS</sequence>
<proteinExistence type="predicted"/>
<dbReference type="EMBL" id="AMQN01011031">
    <property type="status" value="NOT_ANNOTATED_CDS"/>
    <property type="molecule type" value="Genomic_DNA"/>
</dbReference>
<reference evidence="4" key="1">
    <citation type="submission" date="2012-12" db="EMBL/GenBank/DDBJ databases">
        <authorList>
            <person name="Hellsten U."/>
            <person name="Grimwood J."/>
            <person name="Chapman J.A."/>
            <person name="Shapiro H."/>
            <person name="Aerts A."/>
            <person name="Otillar R.P."/>
            <person name="Terry A.Y."/>
            <person name="Boore J.L."/>
            <person name="Simakov O."/>
            <person name="Marletaz F."/>
            <person name="Cho S.-J."/>
            <person name="Edsinger-Gonzales E."/>
            <person name="Havlak P."/>
            <person name="Kuo D.-H."/>
            <person name="Larsson T."/>
            <person name="Lv J."/>
            <person name="Arendt D."/>
            <person name="Savage R."/>
            <person name="Osoegawa K."/>
            <person name="de Jong P."/>
            <person name="Lindberg D.R."/>
            <person name="Seaver E.C."/>
            <person name="Weisblat D.A."/>
            <person name="Putnam N.H."/>
            <person name="Grigoriev I.V."/>
            <person name="Rokhsar D.S."/>
        </authorList>
    </citation>
    <scope>NUCLEOTIDE SEQUENCE</scope>
    <source>
        <strain evidence="4">I ESC-2004</strain>
    </source>
</reference>
<reference evidence="2 4" key="2">
    <citation type="journal article" date="2013" name="Nature">
        <title>Insights into bilaterian evolution from three spiralian genomes.</title>
        <authorList>
            <person name="Simakov O."/>
            <person name="Marletaz F."/>
            <person name="Cho S.J."/>
            <person name="Edsinger-Gonzales E."/>
            <person name="Havlak P."/>
            <person name="Hellsten U."/>
            <person name="Kuo D.H."/>
            <person name="Larsson T."/>
            <person name="Lv J."/>
            <person name="Arendt D."/>
            <person name="Savage R."/>
            <person name="Osoegawa K."/>
            <person name="de Jong P."/>
            <person name="Grimwood J."/>
            <person name="Chapman J.A."/>
            <person name="Shapiro H."/>
            <person name="Aerts A."/>
            <person name="Otillar R.P."/>
            <person name="Terry A.Y."/>
            <person name="Boore J.L."/>
            <person name="Grigoriev I.V."/>
            <person name="Lindberg D.R."/>
            <person name="Seaver E.C."/>
            <person name="Weisblat D.A."/>
            <person name="Putnam N.H."/>
            <person name="Rokhsar D.S."/>
        </authorList>
    </citation>
    <scope>NUCLEOTIDE SEQUENCE</scope>
    <source>
        <strain evidence="2 4">I ESC-2004</strain>
    </source>
</reference>
<dbReference type="Proteomes" id="UP000014760">
    <property type="component" value="Unassembled WGS sequence"/>
</dbReference>
<dbReference type="AlphaFoldDB" id="R7U1N0"/>
<gene>
    <name evidence="2" type="ORF">CAPTEDRAFT_226171</name>
</gene>
<protein>
    <submittedName>
        <fullName evidence="2 3">Uncharacterized protein</fullName>
    </submittedName>
</protein>
<organism evidence="2">
    <name type="scientific">Capitella teleta</name>
    <name type="common">Polychaete worm</name>
    <dbReference type="NCBI Taxonomy" id="283909"/>
    <lineage>
        <taxon>Eukaryota</taxon>
        <taxon>Metazoa</taxon>
        <taxon>Spiralia</taxon>
        <taxon>Lophotrochozoa</taxon>
        <taxon>Annelida</taxon>
        <taxon>Polychaeta</taxon>
        <taxon>Sedentaria</taxon>
        <taxon>Scolecida</taxon>
        <taxon>Capitellidae</taxon>
        <taxon>Capitella</taxon>
    </lineage>
</organism>
<reference evidence="3" key="3">
    <citation type="submission" date="2015-06" db="UniProtKB">
        <authorList>
            <consortium name="EnsemblMetazoa"/>
        </authorList>
    </citation>
    <scope>IDENTIFICATION</scope>
</reference>
<dbReference type="EnsemblMetazoa" id="CapteT226171">
    <property type="protein sequence ID" value="CapteP226171"/>
    <property type="gene ID" value="CapteG226171"/>
</dbReference>
<accession>R7U1N0</accession>